<feature type="region of interest" description="Disordered" evidence="1">
    <location>
        <begin position="144"/>
        <end position="177"/>
    </location>
</feature>
<feature type="compositionally biased region" description="Basic residues" evidence="1">
    <location>
        <begin position="68"/>
        <end position="78"/>
    </location>
</feature>
<dbReference type="Gramene" id="ONK55030">
    <property type="protein sequence ID" value="ONK55030"/>
    <property type="gene ID" value="A4U43_UnF8370"/>
</dbReference>
<evidence type="ECO:0000313" key="2">
    <source>
        <dbReference type="EMBL" id="ONK55030.1"/>
    </source>
</evidence>
<feature type="region of interest" description="Disordered" evidence="1">
    <location>
        <begin position="68"/>
        <end position="112"/>
    </location>
</feature>
<dbReference type="EMBL" id="KV863840">
    <property type="protein sequence ID" value="ONK55030.1"/>
    <property type="molecule type" value="Genomic_DNA"/>
</dbReference>
<dbReference type="GO" id="GO:0051783">
    <property type="term" value="P:regulation of nuclear division"/>
    <property type="evidence" value="ECO:0007669"/>
    <property type="project" value="InterPro"/>
</dbReference>
<feature type="compositionally biased region" description="Polar residues" evidence="1">
    <location>
        <begin position="145"/>
        <end position="171"/>
    </location>
</feature>
<sequence length="177" mass="20317">MRSTCKILNERARFVGHLDPVLFTTTSAEYDTLNLMYTVGTRSRWCIEVSTGDDRAFLDLRVVSPAAGRRRAKRQQRALRKDDRQPTGLVGPSLRRRRIQSSRRRSSVMPDWYPRTPLRDITAIVHAYERRRLRVQAVRRAAQLNQAGETSTENPQESSVTTDQNSHTDSTPVRVIP</sequence>
<name>A0A1R3L5Z3_ASPOF</name>
<protein>
    <submittedName>
        <fullName evidence="2">Uncharacterized protein</fullName>
    </submittedName>
</protein>
<dbReference type="InterPro" id="IPR034590">
    <property type="entry name" value="POLYCHOME/GIG1"/>
</dbReference>
<dbReference type="Proteomes" id="UP000243459">
    <property type="component" value="Unassembled WGS sequence"/>
</dbReference>
<evidence type="ECO:0000313" key="3">
    <source>
        <dbReference type="Proteomes" id="UP000243459"/>
    </source>
</evidence>
<accession>A0A1R3L5Z3</accession>
<feature type="non-terminal residue" evidence="2">
    <location>
        <position position="177"/>
    </location>
</feature>
<gene>
    <name evidence="2" type="ORF">A4U43_UnF8370</name>
</gene>
<dbReference type="PANTHER" id="PTHR35119:SF1">
    <property type="entry name" value="PROTEIN POLYCHOME"/>
    <property type="match status" value="1"/>
</dbReference>
<dbReference type="GO" id="GO:0005634">
    <property type="term" value="C:nucleus"/>
    <property type="evidence" value="ECO:0007669"/>
    <property type="project" value="InterPro"/>
</dbReference>
<keyword evidence="3" id="KW-1185">Reference proteome</keyword>
<organism evidence="2 3">
    <name type="scientific">Asparagus officinalis</name>
    <name type="common">Garden asparagus</name>
    <dbReference type="NCBI Taxonomy" id="4686"/>
    <lineage>
        <taxon>Eukaryota</taxon>
        <taxon>Viridiplantae</taxon>
        <taxon>Streptophyta</taxon>
        <taxon>Embryophyta</taxon>
        <taxon>Tracheophyta</taxon>
        <taxon>Spermatophyta</taxon>
        <taxon>Magnoliopsida</taxon>
        <taxon>Liliopsida</taxon>
        <taxon>Asparagales</taxon>
        <taxon>Asparagaceae</taxon>
        <taxon>Asparagoideae</taxon>
        <taxon>Asparagus</taxon>
    </lineage>
</organism>
<proteinExistence type="predicted"/>
<feature type="compositionally biased region" description="Basic residues" evidence="1">
    <location>
        <begin position="94"/>
        <end position="106"/>
    </location>
</feature>
<evidence type="ECO:0000256" key="1">
    <source>
        <dbReference type="SAM" id="MobiDB-lite"/>
    </source>
</evidence>
<dbReference type="AlphaFoldDB" id="A0A1R3L5Z3"/>
<dbReference type="PANTHER" id="PTHR35119">
    <property type="entry name" value="PROTEIN POLYCHOME"/>
    <property type="match status" value="1"/>
</dbReference>
<reference evidence="3" key="1">
    <citation type="journal article" date="2017" name="Nat. Commun.">
        <title>The asparagus genome sheds light on the origin and evolution of a young Y chromosome.</title>
        <authorList>
            <person name="Harkess A."/>
            <person name="Zhou J."/>
            <person name="Xu C."/>
            <person name="Bowers J.E."/>
            <person name="Van der Hulst R."/>
            <person name="Ayyampalayam S."/>
            <person name="Mercati F."/>
            <person name="Riccardi P."/>
            <person name="McKain M.R."/>
            <person name="Kakrana A."/>
            <person name="Tang H."/>
            <person name="Ray J."/>
            <person name="Groenendijk J."/>
            <person name="Arikit S."/>
            <person name="Mathioni S.M."/>
            <person name="Nakano M."/>
            <person name="Shan H."/>
            <person name="Telgmann-Rauber A."/>
            <person name="Kanno A."/>
            <person name="Yue Z."/>
            <person name="Chen H."/>
            <person name="Li W."/>
            <person name="Chen Y."/>
            <person name="Xu X."/>
            <person name="Zhang Y."/>
            <person name="Luo S."/>
            <person name="Chen H."/>
            <person name="Gao J."/>
            <person name="Mao Z."/>
            <person name="Pires J.C."/>
            <person name="Luo M."/>
            <person name="Kudrna D."/>
            <person name="Wing R.A."/>
            <person name="Meyers B.C."/>
            <person name="Yi K."/>
            <person name="Kong H."/>
            <person name="Lavrijsen P."/>
            <person name="Sunseri F."/>
            <person name="Falavigna A."/>
            <person name="Ye Y."/>
            <person name="Leebens-Mack J.H."/>
            <person name="Chen G."/>
        </authorList>
    </citation>
    <scope>NUCLEOTIDE SEQUENCE [LARGE SCALE GENOMIC DNA]</scope>
    <source>
        <strain evidence="3">cv. DH0086</strain>
    </source>
</reference>